<gene>
    <name evidence="2" type="ORF">NDU88_001877</name>
</gene>
<evidence type="ECO:0000313" key="3">
    <source>
        <dbReference type="Proteomes" id="UP001066276"/>
    </source>
</evidence>
<feature type="compositionally biased region" description="Basic and acidic residues" evidence="1">
    <location>
        <begin position="81"/>
        <end position="91"/>
    </location>
</feature>
<proteinExistence type="predicted"/>
<keyword evidence="3" id="KW-1185">Reference proteome</keyword>
<dbReference type="AlphaFoldDB" id="A0AAV7T0Z8"/>
<dbReference type="Proteomes" id="UP001066276">
    <property type="component" value="Chromosome 4_1"/>
</dbReference>
<sequence length="127" mass="13853">MSIHLKDITKAVQNEPKSATVENGGARQDNIYEGVKDKGFVNLTTHPQQRIFCKPIEETVGGCKAPKVVCRGFPGNLVRSHREREKEDRKPILGRTGKKCRTLLPGVPPGHSTSAPVSLDSRAPSQA</sequence>
<dbReference type="EMBL" id="JANPWB010000007">
    <property type="protein sequence ID" value="KAJ1169996.1"/>
    <property type="molecule type" value="Genomic_DNA"/>
</dbReference>
<accession>A0AAV7T0Z8</accession>
<organism evidence="2 3">
    <name type="scientific">Pleurodeles waltl</name>
    <name type="common">Iberian ribbed newt</name>
    <dbReference type="NCBI Taxonomy" id="8319"/>
    <lineage>
        <taxon>Eukaryota</taxon>
        <taxon>Metazoa</taxon>
        <taxon>Chordata</taxon>
        <taxon>Craniata</taxon>
        <taxon>Vertebrata</taxon>
        <taxon>Euteleostomi</taxon>
        <taxon>Amphibia</taxon>
        <taxon>Batrachia</taxon>
        <taxon>Caudata</taxon>
        <taxon>Salamandroidea</taxon>
        <taxon>Salamandridae</taxon>
        <taxon>Pleurodelinae</taxon>
        <taxon>Pleurodeles</taxon>
    </lineage>
</organism>
<reference evidence="2" key="1">
    <citation type="journal article" date="2022" name="bioRxiv">
        <title>Sequencing and chromosome-scale assembly of the giantPleurodeles waltlgenome.</title>
        <authorList>
            <person name="Brown T."/>
            <person name="Elewa A."/>
            <person name="Iarovenko S."/>
            <person name="Subramanian E."/>
            <person name="Araus A.J."/>
            <person name="Petzold A."/>
            <person name="Susuki M."/>
            <person name="Suzuki K.-i.T."/>
            <person name="Hayashi T."/>
            <person name="Toyoda A."/>
            <person name="Oliveira C."/>
            <person name="Osipova E."/>
            <person name="Leigh N.D."/>
            <person name="Simon A."/>
            <person name="Yun M.H."/>
        </authorList>
    </citation>
    <scope>NUCLEOTIDE SEQUENCE</scope>
    <source>
        <strain evidence="2">20211129_DDA</strain>
        <tissue evidence="2">Liver</tissue>
    </source>
</reference>
<comment type="caution">
    <text evidence="2">The sequence shown here is derived from an EMBL/GenBank/DDBJ whole genome shotgun (WGS) entry which is preliminary data.</text>
</comment>
<evidence type="ECO:0000256" key="1">
    <source>
        <dbReference type="SAM" id="MobiDB-lite"/>
    </source>
</evidence>
<protein>
    <submittedName>
        <fullName evidence="2">Uncharacterized protein</fullName>
    </submittedName>
</protein>
<evidence type="ECO:0000313" key="2">
    <source>
        <dbReference type="EMBL" id="KAJ1169996.1"/>
    </source>
</evidence>
<feature type="region of interest" description="Disordered" evidence="1">
    <location>
        <begin position="81"/>
        <end position="127"/>
    </location>
</feature>
<name>A0AAV7T0Z8_PLEWA</name>